<evidence type="ECO:0000313" key="2">
    <source>
        <dbReference type="Proteomes" id="UP000274541"/>
    </source>
</evidence>
<name>A0A3M3X3V6_PSEAP</name>
<evidence type="ECO:0000313" key="1">
    <source>
        <dbReference type="EMBL" id="RMO64615.1"/>
    </source>
</evidence>
<reference evidence="1 2" key="1">
    <citation type="submission" date="2018-08" db="EMBL/GenBank/DDBJ databases">
        <title>Recombination of ecologically and evolutionarily significant loci maintains genetic cohesion in the Pseudomonas syringae species complex.</title>
        <authorList>
            <person name="Dillon M."/>
            <person name="Thakur S."/>
            <person name="Almeida R.N.D."/>
            <person name="Weir B.S."/>
            <person name="Guttman D.S."/>
        </authorList>
    </citation>
    <scope>NUCLEOTIDE SEQUENCE [LARGE SCALE GENOMIC DNA]</scope>
    <source>
        <strain evidence="1 2">ICMP 4388</strain>
    </source>
</reference>
<organism evidence="1 2">
    <name type="scientific">Pseudomonas syringae pv. aptata</name>
    <dbReference type="NCBI Taxonomy" id="83167"/>
    <lineage>
        <taxon>Bacteria</taxon>
        <taxon>Pseudomonadati</taxon>
        <taxon>Pseudomonadota</taxon>
        <taxon>Gammaproteobacteria</taxon>
        <taxon>Pseudomonadales</taxon>
        <taxon>Pseudomonadaceae</taxon>
        <taxon>Pseudomonas</taxon>
        <taxon>Pseudomonas syringae</taxon>
    </lineage>
</organism>
<dbReference type="AlphaFoldDB" id="A0A3M3X3V6"/>
<protein>
    <submittedName>
        <fullName evidence="1">Uncharacterized protein</fullName>
    </submittedName>
</protein>
<proteinExistence type="predicted"/>
<comment type="caution">
    <text evidence="1">The sequence shown here is derived from an EMBL/GenBank/DDBJ whole genome shotgun (WGS) entry which is preliminary data.</text>
</comment>
<sequence>MSIYDGLGNGGSHALLGNYWSLIDCTEQVTLSPIYHLTDLVDLRARTTRAFWAAELPEVEEPAVILGIPYAGTAF</sequence>
<dbReference type="EMBL" id="RBPX01000199">
    <property type="protein sequence ID" value="RMO64615.1"/>
    <property type="molecule type" value="Genomic_DNA"/>
</dbReference>
<gene>
    <name evidence="1" type="ORF">ALQ37_200188</name>
</gene>
<dbReference type="Proteomes" id="UP000274541">
    <property type="component" value="Unassembled WGS sequence"/>
</dbReference>
<accession>A0A3M3X3V6</accession>